<keyword evidence="10" id="KW-1185">Reference proteome</keyword>
<dbReference type="InterPro" id="IPR036789">
    <property type="entry name" value="Ribosomal_uL6-like_a/b-dom_sf"/>
</dbReference>
<evidence type="ECO:0008006" key="11">
    <source>
        <dbReference type="Google" id="ProtNLM"/>
    </source>
</evidence>
<reference evidence="9 10" key="1">
    <citation type="submission" date="2020-10" db="EMBL/GenBank/DDBJ databases">
        <title>Plant Genome Project.</title>
        <authorList>
            <person name="Zhang R.-G."/>
        </authorList>
    </citation>
    <scope>NUCLEOTIDE SEQUENCE [LARGE SCALE GENOMIC DNA]</scope>
    <source>
        <strain evidence="9">FAFU-HL-1</strain>
        <tissue evidence="9">Leaf</tissue>
    </source>
</reference>
<keyword evidence="3" id="KW-0378">Hydrolase</keyword>
<dbReference type="GO" id="GO:0019843">
    <property type="term" value="F:rRNA binding"/>
    <property type="evidence" value="ECO:0007669"/>
    <property type="project" value="InterPro"/>
</dbReference>
<dbReference type="PROSITE" id="PS00525">
    <property type="entry name" value="RIBOSOMAL_L6_1"/>
    <property type="match status" value="1"/>
</dbReference>
<dbReference type="FunFam" id="3.90.930.12:FF:000007">
    <property type="entry name" value="60S ribosomal protein L6"/>
    <property type="match status" value="1"/>
</dbReference>
<keyword evidence="4" id="KW-0689">Ribosomal protein</keyword>
<feature type="domain" description="Large ribosomal subunit protein uL6 alpha-beta" evidence="6">
    <location>
        <begin position="584"/>
        <end position="656"/>
    </location>
</feature>
<dbReference type="GO" id="GO:0047429">
    <property type="term" value="F:nucleoside triphosphate diphosphatase activity"/>
    <property type="evidence" value="ECO:0007669"/>
    <property type="project" value="InterPro"/>
</dbReference>
<organism evidence="9 10">
    <name type="scientific">Salix dunnii</name>
    <dbReference type="NCBI Taxonomy" id="1413687"/>
    <lineage>
        <taxon>Eukaryota</taxon>
        <taxon>Viridiplantae</taxon>
        <taxon>Streptophyta</taxon>
        <taxon>Embryophyta</taxon>
        <taxon>Tracheophyta</taxon>
        <taxon>Spermatophyta</taxon>
        <taxon>Magnoliopsida</taxon>
        <taxon>eudicotyledons</taxon>
        <taxon>Gunneridae</taxon>
        <taxon>Pentapetalae</taxon>
        <taxon>rosids</taxon>
        <taxon>fabids</taxon>
        <taxon>Malpighiales</taxon>
        <taxon>Salicaceae</taxon>
        <taxon>Saliceae</taxon>
        <taxon>Salix</taxon>
    </lineage>
</organism>
<evidence type="ECO:0000256" key="1">
    <source>
        <dbReference type="ARBA" id="ARBA00004906"/>
    </source>
</evidence>
<accession>A0A835K4A4</accession>
<feature type="domain" description="SKP1 component dimerisation" evidence="7">
    <location>
        <begin position="472"/>
        <end position="492"/>
    </location>
</feature>
<dbReference type="PANTHER" id="PTHR43213">
    <property type="entry name" value="BIFUNCTIONAL DTTP/UTP PYROPHOSPHATASE/METHYLTRANSFERASE PROTEIN-RELATED"/>
    <property type="match status" value="1"/>
</dbReference>
<dbReference type="GO" id="GO:0003735">
    <property type="term" value="F:structural constituent of ribosome"/>
    <property type="evidence" value="ECO:0007669"/>
    <property type="project" value="InterPro"/>
</dbReference>
<gene>
    <name evidence="9" type="ORF">SADUNF_Sadunf07G0022000</name>
</gene>
<dbReference type="Pfam" id="PF03931">
    <property type="entry name" value="Skp1_POZ"/>
    <property type="match status" value="1"/>
</dbReference>
<keyword evidence="4" id="KW-0687">Ribonucleoprotein</keyword>
<dbReference type="GO" id="GO:0006412">
    <property type="term" value="P:translation"/>
    <property type="evidence" value="ECO:0007669"/>
    <property type="project" value="InterPro"/>
</dbReference>
<dbReference type="PRINTS" id="PR00059">
    <property type="entry name" value="RIBOSOMALL6"/>
</dbReference>
<dbReference type="Pfam" id="PF01466">
    <property type="entry name" value="Skp1"/>
    <property type="match status" value="1"/>
</dbReference>
<evidence type="ECO:0000259" key="7">
    <source>
        <dbReference type="Pfam" id="PF01466"/>
    </source>
</evidence>
<dbReference type="GO" id="GO:0006511">
    <property type="term" value="P:ubiquitin-dependent protein catabolic process"/>
    <property type="evidence" value="ECO:0007669"/>
    <property type="project" value="InterPro"/>
</dbReference>
<dbReference type="Gene3D" id="3.90.930.12">
    <property type="entry name" value="Ribosomal protein L6, alpha-beta domain"/>
    <property type="match status" value="1"/>
</dbReference>
<evidence type="ECO:0000259" key="8">
    <source>
        <dbReference type="Pfam" id="PF03931"/>
    </source>
</evidence>
<sequence length="670" mass="75065">MELEKEIEGKMTTCNSSFKIILGSSSLARRQILNEMGYEFTVVTADIDEKSIRKDKPEELVMALAEAKANAIIERLRIEGHVEEDARATLLITADTVVVSNGMVREKPNNKEEAREFIKGYSGGHAAVIGSVVVSNLTTGIQNGAWEKAEVYFHEIPDEIIDSVIEEGSTLHVAGGLTLEHPLTSPFVEAVVSSPEPPLFLFDTRVLLFILQPSSSCQVGSTDTVWGLSKALTEKLIKDNLVAPIEPRVIAEPEIITLLFTKVNFTEVTNDEPLLLMAYTEIEETERQDQELCSSEGSAIFEDDMMEIFFMALDKDLCSEDQELCSEGPTILEDDMTEMICSEDDDHKVEKFFMALDKELCSEDDQGSYCEEPNKIILKSFDEEPFFVDEAVIVESQTIKHMLEDDCANNKISLLNVTFKEYLTNVTEKDEYLKSGDTESVKAAQIQIFEDTLAAKYLHISRDQLFLFRAIKSLLDLTCQAVADMIKWKTEEPKIAAAKGLLDLTCETDESLVNNSSEPGHEEDNGFFENPENHDDFHDAADNHDENHQGDLELNHDDNHQEELEHQVTEISMPADFVSHGVGYKARAEAEGRLLFLKLGYSHEVELTVPPAVRVFCFKNNVVCCTGIDKGRVHQFAASVRSCKPPEVYKGKGIMYIDEVIKKKQGKKSK</sequence>
<proteinExistence type="inferred from homology"/>
<dbReference type="SUPFAM" id="SSF54695">
    <property type="entry name" value="POZ domain"/>
    <property type="match status" value="1"/>
</dbReference>
<dbReference type="SMART" id="SM00512">
    <property type="entry name" value="Skp1"/>
    <property type="match status" value="1"/>
</dbReference>
<evidence type="ECO:0000313" key="10">
    <source>
        <dbReference type="Proteomes" id="UP000657918"/>
    </source>
</evidence>
<protein>
    <recommendedName>
        <fullName evidence="11">Maf-like protein</fullName>
    </recommendedName>
</protein>
<evidence type="ECO:0000313" key="9">
    <source>
        <dbReference type="EMBL" id="KAF9678314.1"/>
    </source>
</evidence>
<dbReference type="Pfam" id="PF00347">
    <property type="entry name" value="Ribosomal_L6"/>
    <property type="match status" value="1"/>
</dbReference>
<dbReference type="InterPro" id="IPR016073">
    <property type="entry name" value="Skp1_comp_POZ"/>
</dbReference>
<comment type="similarity">
    <text evidence="2">Belongs to the SKP1 family.</text>
</comment>
<dbReference type="InterPro" id="IPR029001">
    <property type="entry name" value="ITPase-like_fam"/>
</dbReference>
<dbReference type="PANTHER" id="PTHR43213:SF4">
    <property type="entry name" value="7-METHYL-GTP PYROPHOSPHATASE"/>
    <property type="match status" value="1"/>
</dbReference>
<dbReference type="InterPro" id="IPR002358">
    <property type="entry name" value="Ribosomal_uL6_CS"/>
</dbReference>
<dbReference type="InterPro" id="IPR016072">
    <property type="entry name" value="Skp1_comp_dimer"/>
</dbReference>
<feature type="domain" description="SKP1 component POZ" evidence="8">
    <location>
        <begin position="374"/>
        <end position="418"/>
    </location>
</feature>
<dbReference type="Pfam" id="PF02545">
    <property type="entry name" value="Maf"/>
    <property type="match status" value="1"/>
</dbReference>
<feature type="compositionally biased region" description="Basic and acidic residues" evidence="5">
    <location>
        <begin position="531"/>
        <end position="554"/>
    </location>
</feature>
<evidence type="ECO:0000256" key="5">
    <source>
        <dbReference type="SAM" id="MobiDB-lite"/>
    </source>
</evidence>
<comment type="similarity">
    <text evidence="4">Belongs to the universal ribosomal protein uL6 family.</text>
</comment>
<evidence type="ECO:0000256" key="4">
    <source>
        <dbReference type="RuleBase" id="RU003869"/>
    </source>
</evidence>
<dbReference type="Proteomes" id="UP000657918">
    <property type="component" value="Unassembled WGS sequence"/>
</dbReference>
<dbReference type="InterPro" id="IPR011333">
    <property type="entry name" value="SKP1/BTB/POZ_sf"/>
</dbReference>
<dbReference type="AlphaFoldDB" id="A0A835K4A4"/>
<dbReference type="OrthoDB" id="10267058at2759"/>
<dbReference type="GO" id="GO:0005840">
    <property type="term" value="C:ribosome"/>
    <property type="evidence" value="ECO:0007669"/>
    <property type="project" value="UniProtKB-KW"/>
</dbReference>
<dbReference type="GO" id="GO:0009867">
    <property type="term" value="P:jasmonic acid mediated signaling pathway"/>
    <property type="evidence" value="ECO:0007669"/>
    <property type="project" value="UniProtKB-ARBA"/>
</dbReference>
<dbReference type="SUPFAM" id="SSF56053">
    <property type="entry name" value="Ribosomal protein L6"/>
    <property type="match status" value="1"/>
</dbReference>
<name>A0A835K4A4_9ROSI</name>
<comment type="pathway">
    <text evidence="1">Protein modification; protein ubiquitination.</text>
</comment>
<evidence type="ECO:0000259" key="6">
    <source>
        <dbReference type="Pfam" id="PF00347"/>
    </source>
</evidence>
<dbReference type="HAMAP" id="MF_00528">
    <property type="entry name" value="Maf"/>
    <property type="match status" value="1"/>
</dbReference>
<dbReference type="InterPro" id="IPR020040">
    <property type="entry name" value="Ribosomal_uL6_a/b-dom"/>
</dbReference>
<dbReference type="InterPro" id="IPR001232">
    <property type="entry name" value="SKP1-like"/>
</dbReference>
<evidence type="ECO:0000256" key="2">
    <source>
        <dbReference type="ARBA" id="ARBA00009993"/>
    </source>
</evidence>
<dbReference type="EMBL" id="JADGMS010000007">
    <property type="protein sequence ID" value="KAF9678314.1"/>
    <property type="molecule type" value="Genomic_DNA"/>
</dbReference>
<dbReference type="InterPro" id="IPR019906">
    <property type="entry name" value="Ribosomal_uL6_bac-type"/>
</dbReference>
<dbReference type="Gene3D" id="3.30.710.10">
    <property type="entry name" value="Potassium Channel Kv1.1, Chain A"/>
    <property type="match status" value="1"/>
</dbReference>
<dbReference type="GO" id="GO:1990904">
    <property type="term" value="C:ribonucleoprotein complex"/>
    <property type="evidence" value="ECO:0007669"/>
    <property type="project" value="UniProtKB-KW"/>
</dbReference>
<feature type="region of interest" description="Disordered" evidence="5">
    <location>
        <begin position="511"/>
        <end position="554"/>
    </location>
</feature>
<dbReference type="Gene3D" id="3.90.950.10">
    <property type="match status" value="1"/>
</dbReference>
<comment type="caution">
    <text evidence="9">The sequence shown here is derived from an EMBL/GenBank/DDBJ whole genome shotgun (WGS) entry which is preliminary data.</text>
</comment>
<dbReference type="InterPro" id="IPR003697">
    <property type="entry name" value="Maf-like"/>
</dbReference>
<dbReference type="FunFam" id="3.90.950.10:FF:000008">
    <property type="entry name" value="Maf-like protein, expressed"/>
    <property type="match status" value="1"/>
</dbReference>
<dbReference type="SUPFAM" id="SSF52972">
    <property type="entry name" value="ITPase-like"/>
    <property type="match status" value="1"/>
</dbReference>
<evidence type="ECO:0000256" key="3">
    <source>
        <dbReference type="ARBA" id="ARBA00022801"/>
    </source>
</evidence>